<evidence type="ECO:0000259" key="8">
    <source>
        <dbReference type="PROSITE" id="PS50035"/>
    </source>
</evidence>
<evidence type="ECO:0000256" key="1">
    <source>
        <dbReference type="ARBA" id="ARBA00010682"/>
    </source>
</evidence>
<gene>
    <name evidence="9" type="primary">pssA</name>
    <name evidence="9" type="ORF">GCM10023095_31890</name>
</gene>
<dbReference type="PANTHER" id="PTHR12586:SF1">
    <property type="entry name" value="CDP-DIACYLGLYCEROL--GLYCEROL-3-PHOSPHATE 3-PHOSPHATIDYLTRANSFERASE, MITOCHONDRIAL"/>
    <property type="match status" value="1"/>
</dbReference>
<keyword evidence="3" id="KW-0808">Transferase</keyword>
<evidence type="ECO:0000256" key="4">
    <source>
        <dbReference type="ARBA" id="ARBA00022737"/>
    </source>
</evidence>
<organism evidence="9 10">
    <name type="scientific">Pseudaeromonas paramecii</name>
    <dbReference type="NCBI Taxonomy" id="2138166"/>
    <lineage>
        <taxon>Bacteria</taxon>
        <taxon>Pseudomonadati</taxon>
        <taxon>Pseudomonadota</taxon>
        <taxon>Gammaproteobacteria</taxon>
        <taxon>Aeromonadales</taxon>
        <taxon>Aeromonadaceae</taxon>
        <taxon>Pseudaeromonas</taxon>
    </lineage>
</organism>
<feature type="domain" description="PLD phosphodiesterase" evidence="8">
    <location>
        <begin position="351"/>
        <end position="378"/>
    </location>
</feature>
<dbReference type="PROSITE" id="PS50035">
    <property type="entry name" value="PLD"/>
    <property type="match status" value="1"/>
</dbReference>
<evidence type="ECO:0000256" key="2">
    <source>
        <dbReference type="ARBA" id="ARBA00022516"/>
    </source>
</evidence>
<proteinExistence type="inferred from homology"/>
<keyword evidence="7" id="KW-1208">Phospholipid metabolism</keyword>
<dbReference type="RefSeq" id="WP_345014940.1">
    <property type="nucleotide sequence ID" value="NZ_BAABFC010000029.1"/>
</dbReference>
<dbReference type="SMART" id="SM00155">
    <property type="entry name" value="PLDc"/>
    <property type="match status" value="2"/>
</dbReference>
<keyword evidence="4" id="KW-0677">Repeat</keyword>
<dbReference type="InterPro" id="IPR016270">
    <property type="entry name" value="PGS1"/>
</dbReference>
<dbReference type="Proteomes" id="UP001501321">
    <property type="component" value="Unassembled WGS sequence"/>
</dbReference>
<comment type="similarity">
    <text evidence="1">Belongs to the CDP-alcohol phosphatidyltransferase class-II family.</text>
</comment>
<dbReference type="Pfam" id="PF13091">
    <property type="entry name" value="PLDc_2"/>
    <property type="match status" value="2"/>
</dbReference>
<sequence length="450" mass="52014">MLSTTHYRQQLDALPSLPVSPTALVIHHSAAAFKQRLLTLIGEAQRRIYLVALYLQDDEAGREILDALYAAKRARPGLDIQVLVDFHRAQRGLIGKGQQSGNHMLYQRLAAAHPELDIAIRGVPVKRREWLGVLHLKGFVFDDTLLYSGASLNNIYLAQQGRYRFDRYHEFQDGALADSMVEYVRRNLIEEGAVQRLDKPDVPQVRQFKALQRQFRQHLEQAKYRFLPTHRKEGQFSITPLVGLGKRDNALNRVIQQLLRSARDEVFICTPYFNPPKSLAQDLRRLLKRGVKLTLVVGDKTANDFYIPPGEKFSPIGGLPYLYECNLRRFCQRYQRRIDSGQLNVMLWQHDDNSYHLKGIFVDTDLTLITGSNLNPRAWTLDLENGLLLRDPEGLLQAPFAEEKASILQHTRRLSHYSQLDQLKDYPEQVRRLLTRLQRFKAHLLLRQIL</sequence>
<evidence type="ECO:0000256" key="7">
    <source>
        <dbReference type="ARBA" id="ARBA00023264"/>
    </source>
</evidence>
<accession>A0ABP8QJ06</accession>
<comment type="caution">
    <text evidence="9">The sequence shown here is derived from an EMBL/GenBank/DDBJ whole genome shotgun (WGS) entry which is preliminary data.</text>
</comment>
<protein>
    <submittedName>
        <fullName evidence="9">CDP-diacylglycerol--serine O-phosphatidyltransferase</fullName>
    </submittedName>
</protein>
<keyword evidence="6" id="KW-0594">Phospholipid biosynthesis</keyword>
<keyword evidence="5" id="KW-0443">Lipid metabolism</keyword>
<name>A0ABP8QJ06_9GAMM</name>
<dbReference type="PIRSF" id="PIRSF000850">
    <property type="entry name" value="Phospholipase_D_PSS"/>
    <property type="match status" value="1"/>
</dbReference>
<dbReference type="PANTHER" id="PTHR12586">
    <property type="entry name" value="CDP-DIACYLGLYCEROL--SERINE O-PHOSPHATIDYLTRANSFERASE"/>
    <property type="match status" value="1"/>
</dbReference>
<dbReference type="InterPro" id="IPR025202">
    <property type="entry name" value="PLD-like_dom"/>
</dbReference>
<dbReference type="Gene3D" id="3.30.870.10">
    <property type="entry name" value="Endonuclease Chain A"/>
    <property type="match status" value="2"/>
</dbReference>
<dbReference type="EMBL" id="BAABFC010000029">
    <property type="protein sequence ID" value="GAA4504268.1"/>
    <property type="molecule type" value="Genomic_DNA"/>
</dbReference>
<dbReference type="InterPro" id="IPR001736">
    <property type="entry name" value="PLipase_D/transphosphatidylase"/>
</dbReference>
<reference evidence="10" key="1">
    <citation type="journal article" date="2019" name="Int. J. Syst. Evol. Microbiol.">
        <title>The Global Catalogue of Microorganisms (GCM) 10K type strain sequencing project: providing services to taxonomists for standard genome sequencing and annotation.</title>
        <authorList>
            <consortium name="The Broad Institute Genomics Platform"/>
            <consortium name="The Broad Institute Genome Sequencing Center for Infectious Disease"/>
            <person name="Wu L."/>
            <person name="Ma J."/>
        </authorList>
    </citation>
    <scope>NUCLEOTIDE SEQUENCE [LARGE SCALE GENOMIC DNA]</scope>
    <source>
        <strain evidence="10">JCM 32226</strain>
    </source>
</reference>
<keyword evidence="2" id="KW-0444">Lipid biosynthesis</keyword>
<evidence type="ECO:0000313" key="10">
    <source>
        <dbReference type="Proteomes" id="UP001501321"/>
    </source>
</evidence>
<dbReference type="SUPFAM" id="SSF56024">
    <property type="entry name" value="Phospholipase D/nuclease"/>
    <property type="match status" value="2"/>
</dbReference>
<evidence type="ECO:0000256" key="6">
    <source>
        <dbReference type="ARBA" id="ARBA00023209"/>
    </source>
</evidence>
<keyword evidence="10" id="KW-1185">Reference proteome</keyword>
<dbReference type="CDD" id="cd09136">
    <property type="entry name" value="PLDc_PSS_G_neg_2"/>
    <property type="match status" value="1"/>
</dbReference>
<dbReference type="NCBIfam" id="NF006946">
    <property type="entry name" value="PRK09428.1"/>
    <property type="match status" value="1"/>
</dbReference>
<evidence type="ECO:0000256" key="5">
    <source>
        <dbReference type="ARBA" id="ARBA00023098"/>
    </source>
</evidence>
<dbReference type="CDD" id="cd09134">
    <property type="entry name" value="PLDc_PSS_G_neg_1"/>
    <property type="match status" value="1"/>
</dbReference>
<evidence type="ECO:0000313" key="9">
    <source>
        <dbReference type="EMBL" id="GAA4504268.1"/>
    </source>
</evidence>
<evidence type="ECO:0000256" key="3">
    <source>
        <dbReference type="ARBA" id="ARBA00022679"/>
    </source>
</evidence>